<dbReference type="GeneTree" id="ENSGT00940000157932"/>
<dbReference type="Gene3D" id="3.30.870.10">
    <property type="entry name" value="Endonuclease Chain A"/>
    <property type="match status" value="1"/>
</dbReference>
<evidence type="ECO:0000256" key="1">
    <source>
        <dbReference type="ARBA" id="ARBA00004496"/>
    </source>
</evidence>
<feature type="compositionally biased region" description="Polar residues" evidence="4">
    <location>
        <begin position="703"/>
        <end position="712"/>
    </location>
</feature>
<dbReference type="GO" id="GO:0019901">
    <property type="term" value="F:protein kinase binding"/>
    <property type="evidence" value="ECO:0007669"/>
    <property type="project" value="TreeGrafter"/>
</dbReference>
<name>A0AAQ4NZJ6_GASAC</name>
<dbReference type="Proteomes" id="UP000007635">
    <property type="component" value="Chromosome XI"/>
</dbReference>
<feature type="compositionally biased region" description="Basic and acidic residues" evidence="4">
    <location>
        <begin position="493"/>
        <end position="511"/>
    </location>
</feature>
<accession>A0AAQ4NZJ6</accession>
<feature type="region of interest" description="Disordered" evidence="4">
    <location>
        <begin position="395"/>
        <end position="415"/>
    </location>
</feature>
<dbReference type="AlphaFoldDB" id="A0AAQ4NZJ6"/>
<keyword evidence="7" id="KW-1185">Reference proteome</keyword>
<sequence>MALSQVQCLDDNHVNARTHESKAEFLYCEDQRLALEAFLRDGRDALAEFLSAQGLRGFLSDPELETLAEAAEPYDPGSELFFPENGERPLSLQYWPELSDTSVPQMDLSWPDNVSYRGVTRTTVYTQPPLEGQVHIKEVVRKMIAQAQKVIAVVMDVFTDVDIFRDLLDAGFRRKVSVYILLERKTLPHFQSMCQRANMHAGHLKNLRVRCTDGAEFHSRSCTKVRGRMGHRFMFIDGDKAVSGSYSFTWMSSRLDKNLITVVTGQAVEAFDKLFCVLYATSTSVDLRLFATGNQPKLEPLPQPVPVAATSADIARKLYSPKYALAALGNPAPSSGPQDTQNLDSSKNPETKKGGRKRASKEAIDPPIHPGLTNLEKVCMMSYLPTWPEPDPPSDVIGFINIRDTSKPNQGHLQRSEMFETSQAIRFSSPFSAPEETLPQVATPRPAAVRHQQSSEREEAKTTESGAGTAPPAPPKEVLPDDRSQAGATGPKSESDTVEARSNLPDDRDTSTARPPDTGGPASGTRPLRAGSNPNVQREVSQEAHPQPPANSHGQTKKPPPCTDLPAQAVAEPPHVSCEPTPNVDVSVAPPSTSVSASSSLSQNSHASEVTDASSASIRSSLTCTTPDPLLPSRSSASLASTPPVPKPRTVKLVIDGRGLPEIRSSGLHVVRRPPDSLRSGRGVDGAEPEEAEPAPNVGETLRPTQTVTSQGAEAEEAEGRSKKAAVRPLAENEAGSCVLVSEAQSVNIHGIIPTDSEPETAADSELTPQIERVAPVWTETKARRGSEVPNEQSESFSERKTYLARAQVPQRISYGESTLRDVDVLQIVEEQDLEANASTHAPGRPRHLRLCGPGLDGVTQLPSARHRTPTPDGFSPRTPNPDDFQTPTSDGYASEEFYECVFTHPVRNRGAAIGDSEGSSGPGSISSLSSLKDKTREEKVTNGRGEDESVGRTGGGYRGTERRGSEDPKRTSDHFKQDKNPTRSEEENKEARAMRTKRGRNQSAAEKPVDGGEITNERLSIGDLHQKKPSSERKRTDGEALGPSGAERKDRPPDVQKRGGGAPSPTGPPPALSTDQASGLRPWGSCQRDQTESAVMDAAPHGQRSLVPQQGGAQHPAAKHMVGRKQTVAPQEEGKTPFSWTFSSLKDKQQPAGRRGRRLQEVTGTT</sequence>
<organism evidence="6 7">
    <name type="scientific">Gasterosteus aculeatus aculeatus</name>
    <name type="common">three-spined stickleback</name>
    <dbReference type="NCBI Taxonomy" id="481459"/>
    <lineage>
        <taxon>Eukaryota</taxon>
        <taxon>Metazoa</taxon>
        <taxon>Chordata</taxon>
        <taxon>Craniata</taxon>
        <taxon>Vertebrata</taxon>
        <taxon>Euteleostomi</taxon>
        <taxon>Actinopterygii</taxon>
        <taxon>Neopterygii</taxon>
        <taxon>Teleostei</taxon>
        <taxon>Neoteleostei</taxon>
        <taxon>Acanthomorphata</taxon>
        <taxon>Eupercaria</taxon>
        <taxon>Perciformes</taxon>
        <taxon>Cottioidei</taxon>
        <taxon>Gasterosteales</taxon>
        <taxon>Gasterosteidae</taxon>
        <taxon>Gasterosteus</taxon>
    </lineage>
</organism>
<feature type="region of interest" description="Disordered" evidence="4">
    <location>
        <begin position="752"/>
        <end position="802"/>
    </location>
</feature>
<comment type="similarity">
    <text evidence="2">Belongs to the FAM83 family.</text>
</comment>
<evidence type="ECO:0000256" key="4">
    <source>
        <dbReference type="SAM" id="MobiDB-lite"/>
    </source>
</evidence>
<feature type="domain" description="Scaffolding anchor of CK1" evidence="5">
    <location>
        <begin position="16"/>
        <end position="283"/>
    </location>
</feature>
<evidence type="ECO:0000313" key="6">
    <source>
        <dbReference type="Ensembl" id="ENSGACP00000032099.1"/>
    </source>
</evidence>
<protein>
    <recommendedName>
        <fullName evidence="5">Scaffolding anchor of CK1 domain-containing protein</fullName>
    </recommendedName>
</protein>
<reference evidence="6" key="2">
    <citation type="submission" date="2025-08" db="UniProtKB">
        <authorList>
            <consortium name="Ensembl"/>
        </authorList>
    </citation>
    <scope>IDENTIFICATION</scope>
</reference>
<feature type="region of interest" description="Disordered" evidence="4">
    <location>
        <begin position="911"/>
        <end position="1167"/>
    </location>
</feature>
<keyword evidence="3" id="KW-0963">Cytoplasm</keyword>
<feature type="compositionally biased region" description="Polar residues" evidence="4">
    <location>
        <begin position="611"/>
        <end position="626"/>
    </location>
</feature>
<dbReference type="SUPFAM" id="SSF56024">
    <property type="entry name" value="Phospholipase D/nuclease"/>
    <property type="match status" value="1"/>
</dbReference>
<dbReference type="FunFam" id="3.30.870.10:FF:000004">
    <property type="entry name" value="protein FAM83H isoform X2"/>
    <property type="match status" value="1"/>
</dbReference>
<dbReference type="InterPro" id="IPR050944">
    <property type="entry name" value="FAM83"/>
</dbReference>
<dbReference type="GO" id="GO:0007165">
    <property type="term" value="P:signal transduction"/>
    <property type="evidence" value="ECO:0007669"/>
    <property type="project" value="TreeGrafter"/>
</dbReference>
<feature type="region of interest" description="Disordered" evidence="4">
    <location>
        <begin position="329"/>
        <end position="371"/>
    </location>
</feature>
<evidence type="ECO:0000259" key="5">
    <source>
        <dbReference type="Pfam" id="PF07894"/>
    </source>
</evidence>
<feature type="compositionally biased region" description="Low complexity" evidence="4">
    <location>
        <begin position="586"/>
        <end position="608"/>
    </location>
</feature>
<feature type="compositionally biased region" description="Basic and acidic residues" evidence="4">
    <location>
        <begin position="1025"/>
        <end position="1039"/>
    </location>
</feature>
<dbReference type="InterPro" id="IPR012461">
    <property type="entry name" value="SACK1"/>
</dbReference>
<feature type="compositionally biased region" description="Low complexity" evidence="4">
    <location>
        <begin position="627"/>
        <end position="642"/>
    </location>
</feature>
<dbReference type="GO" id="GO:0005737">
    <property type="term" value="C:cytoplasm"/>
    <property type="evidence" value="ECO:0007669"/>
    <property type="project" value="UniProtKB-SubCell"/>
</dbReference>
<feature type="compositionally biased region" description="Basic and acidic residues" evidence="4">
    <location>
        <begin position="960"/>
        <end position="994"/>
    </location>
</feature>
<dbReference type="PANTHER" id="PTHR16181">
    <property type="entry name" value="PROTEIN FAM83A-RELATED"/>
    <property type="match status" value="1"/>
</dbReference>
<evidence type="ECO:0000256" key="3">
    <source>
        <dbReference type="ARBA" id="ARBA00022490"/>
    </source>
</evidence>
<dbReference type="Pfam" id="PF07894">
    <property type="entry name" value="SACK1"/>
    <property type="match status" value="1"/>
</dbReference>
<feature type="compositionally biased region" description="Basic and acidic residues" evidence="4">
    <location>
        <begin position="932"/>
        <end position="951"/>
    </location>
</feature>
<feature type="compositionally biased region" description="Polar residues" evidence="4">
    <location>
        <begin position="332"/>
        <end position="346"/>
    </location>
</feature>
<feature type="compositionally biased region" description="Basic and acidic residues" evidence="4">
    <location>
        <begin position="1047"/>
        <end position="1058"/>
    </location>
</feature>
<proteinExistence type="inferred from homology"/>
<feature type="region of interest" description="Disordered" evidence="4">
    <location>
        <begin position="435"/>
        <end position="729"/>
    </location>
</feature>
<dbReference type="Ensembl" id="ENSGACT00000061040.1">
    <property type="protein sequence ID" value="ENSGACP00000032099.1"/>
    <property type="gene ID" value="ENSGACG00000030819.1"/>
</dbReference>
<feature type="compositionally biased region" description="Low complexity" evidence="4">
    <location>
        <begin position="915"/>
        <end position="931"/>
    </location>
</feature>
<evidence type="ECO:0000256" key="2">
    <source>
        <dbReference type="ARBA" id="ARBA00006937"/>
    </source>
</evidence>
<reference evidence="6 7" key="1">
    <citation type="journal article" date="2021" name="G3 (Bethesda)">
        <title>Improved contiguity of the threespine stickleback genome using long-read sequencing.</title>
        <authorList>
            <person name="Nath S."/>
            <person name="Shaw D.E."/>
            <person name="White M.A."/>
        </authorList>
    </citation>
    <scope>NUCLEOTIDE SEQUENCE [LARGE SCALE GENOMIC DNA]</scope>
    <source>
        <strain evidence="6 7">Lake Benthic</strain>
    </source>
</reference>
<comment type="subcellular location">
    <subcellularLocation>
        <location evidence="1">Cytoplasm</location>
    </subcellularLocation>
</comment>
<feature type="region of interest" description="Disordered" evidence="4">
    <location>
        <begin position="836"/>
        <end position="897"/>
    </location>
</feature>
<reference evidence="6" key="3">
    <citation type="submission" date="2025-09" db="UniProtKB">
        <authorList>
            <consortium name="Ensembl"/>
        </authorList>
    </citation>
    <scope>IDENTIFICATION</scope>
</reference>
<evidence type="ECO:0000313" key="7">
    <source>
        <dbReference type="Proteomes" id="UP000007635"/>
    </source>
</evidence>
<dbReference type="PANTHER" id="PTHR16181:SF29">
    <property type="entry name" value="PROTEIN FAM83A-RELATED"/>
    <property type="match status" value="1"/>
</dbReference>
<feature type="compositionally biased region" description="Basic and acidic residues" evidence="4">
    <location>
        <begin position="453"/>
        <end position="462"/>
    </location>
</feature>